<keyword evidence="2" id="KW-0012">Acyltransferase</keyword>
<proteinExistence type="predicted"/>
<protein>
    <submittedName>
        <fullName evidence="2">Ribosomal-protein-S18p-alanine acetyltransferase</fullName>
        <ecNumber evidence="2">2.3.1.-</ecNumber>
    </submittedName>
</protein>
<dbReference type="RefSeq" id="WP_036109257.1">
    <property type="nucleotide sequence ID" value="NZ_JAJA02000003.1"/>
</dbReference>
<evidence type="ECO:0000313" key="3">
    <source>
        <dbReference type="Proteomes" id="UP000023435"/>
    </source>
</evidence>
<organism evidence="2 3">
    <name type="scientific">Lysobacter capsici AZ78</name>
    <dbReference type="NCBI Taxonomy" id="1444315"/>
    <lineage>
        <taxon>Bacteria</taxon>
        <taxon>Pseudomonadati</taxon>
        <taxon>Pseudomonadota</taxon>
        <taxon>Gammaproteobacteria</taxon>
        <taxon>Lysobacterales</taxon>
        <taxon>Lysobacteraceae</taxon>
        <taxon>Lysobacter</taxon>
    </lineage>
</organism>
<dbReference type="SUPFAM" id="SSF55729">
    <property type="entry name" value="Acyl-CoA N-acyltransferases (Nat)"/>
    <property type="match status" value="1"/>
</dbReference>
<reference evidence="2 3" key="1">
    <citation type="journal article" date="2014" name="Genome Announc.">
        <title>Draft Genome Sequence of Lysobacter capsici AZ78, a Bacterium Antagonistic to Plant-Pathogenic Oomycetes.</title>
        <authorList>
            <person name="Puopolo G."/>
            <person name="Sonego P."/>
            <person name="Engelen K."/>
            <person name="Pertot I."/>
        </authorList>
    </citation>
    <scope>NUCLEOTIDE SEQUENCE [LARGE SCALE GENOMIC DNA]</scope>
    <source>
        <strain evidence="2 3">AZ78</strain>
    </source>
</reference>
<dbReference type="InterPro" id="IPR000182">
    <property type="entry name" value="GNAT_dom"/>
</dbReference>
<keyword evidence="2" id="KW-0808">Transferase</keyword>
<dbReference type="InterPro" id="IPR016181">
    <property type="entry name" value="Acyl_CoA_acyltransferase"/>
</dbReference>
<dbReference type="GO" id="GO:0016747">
    <property type="term" value="F:acyltransferase activity, transferring groups other than amino-acyl groups"/>
    <property type="evidence" value="ECO:0007669"/>
    <property type="project" value="InterPro"/>
</dbReference>
<dbReference type="AlphaFoldDB" id="A0A125TZP3"/>
<dbReference type="Proteomes" id="UP000023435">
    <property type="component" value="Unassembled WGS sequence"/>
</dbReference>
<dbReference type="Pfam" id="PF00583">
    <property type="entry name" value="Acetyltransf_1"/>
    <property type="match status" value="1"/>
</dbReference>
<comment type="caution">
    <text evidence="2">The sequence shown here is derived from an EMBL/GenBank/DDBJ whole genome shotgun (WGS) entry which is preliminary data.</text>
</comment>
<dbReference type="PROSITE" id="PS51186">
    <property type="entry name" value="GNAT"/>
    <property type="match status" value="1"/>
</dbReference>
<name>A0A125TZP3_9GAMM</name>
<accession>A0A125TZP3</accession>
<dbReference type="Gene3D" id="3.40.630.30">
    <property type="match status" value="1"/>
</dbReference>
<keyword evidence="3" id="KW-1185">Reference proteome</keyword>
<dbReference type="EC" id="2.3.1.-" evidence="2"/>
<feature type="domain" description="N-acetyltransferase" evidence="1">
    <location>
        <begin position="4"/>
        <end position="151"/>
    </location>
</feature>
<dbReference type="EMBL" id="JAJA02000003">
    <property type="protein sequence ID" value="KWS02127.1"/>
    <property type="molecule type" value="Genomic_DNA"/>
</dbReference>
<evidence type="ECO:0000313" key="2">
    <source>
        <dbReference type="EMBL" id="KWS02127.1"/>
    </source>
</evidence>
<sequence length="159" mass="17942">MSAPVARAYREGDHAACVALFQSNVPEYFAAVEIDDFLQTLREIDRYWVIELAGEGIVACGGYDGVDDEPGVAALCWGMVRRDLHRRGLGDFLVRERLRRIDADEDFNAVAIETTRFSCDFYARYGFEVIREQADGFAPGYDLVEMRRPVPWPRAARGG</sequence>
<evidence type="ECO:0000259" key="1">
    <source>
        <dbReference type="PROSITE" id="PS51186"/>
    </source>
</evidence>
<gene>
    <name evidence="2" type="ORF">AZ78_5260</name>
</gene>